<dbReference type="EMBL" id="JAPDFW010000058">
    <property type="protein sequence ID" value="KAJ5077328.1"/>
    <property type="molecule type" value="Genomic_DNA"/>
</dbReference>
<evidence type="ECO:0000313" key="2">
    <source>
        <dbReference type="EMBL" id="KAJ5077328.1"/>
    </source>
</evidence>
<dbReference type="Proteomes" id="UP001149090">
    <property type="component" value="Unassembled WGS sequence"/>
</dbReference>
<reference evidence="2" key="1">
    <citation type="submission" date="2022-10" db="EMBL/GenBank/DDBJ databases">
        <title>Novel sulphate-reducing endosymbionts in the free-living metamonad Anaeramoeba.</title>
        <authorList>
            <person name="Jerlstrom-Hultqvist J."/>
            <person name="Cepicka I."/>
            <person name="Gallot-Lavallee L."/>
            <person name="Salas-Leiva D."/>
            <person name="Curtis B.A."/>
            <person name="Zahonova K."/>
            <person name="Pipaliya S."/>
            <person name="Dacks J."/>
            <person name="Roger A.J."/>
        </authorList>
    </citation>
    <scope>NUCLEOTIDE SEQUENCE</scope>
    <source>
        <strain evidence="2">BMAN</strain>
    </source>
</reference>
<dbReference type="OrthoDB" id="10251167at2759"/>
<dbReference type="SUPFAM" id="SSF48431">
    <property type="entry name" value="Lipovitellin-phosvitin complex, superhelical domain"/>
    <property type="match status" value="1"/>
</dbReference>
<keyword evidence="1" id="KW-0732">Signal</keyword>
<evidence type="ECO:0000313" key="3">
    <source>
        <dbReference type="Proteomes" id="UP001149090"/>
    </source>
</evidence>
<gene>
    <name evidence="2" type="ORF">M0811_05850</name>
</gene>
<evidence type="ECO:0000256" key="1">
    <source>
        <dbReference type="SAM" id="SignalP"/>
    </source>
</evidence>
<evidence type="ECO:0008006" key="4">
    <source>
        <dbReference type="Google" id="ProtNLM"/>
    </source>
</evidence>
<feature type="signal peptide" evidence="1">
    <location>
        <begin position="1"/>
        <end position="20"/>
    </location>
</feature>
<accession>A0A9Q0LQX1</accession>
<keyword evidence="3" id="KW-1185">Reference proteome</keyword>
<dbReference type="InterPro" id="IPR011030">
    <property type="entry name" value="Lipovitellin_superhlx_dom"/>
</dbReference>
<sequence>MNLKLQILIILAVLLSFVVSVPSKLYYVVGHEYVYSLHGTLDARGHDVSAGTVTYGTSSAMDATYATECVDEDDEKYLFVTNMFDTTVSVSQGNNPPQLRNLGDTPLGDDMYYEQYKATGQLGNIWYESDDSMELVKIKLGAINSMQTYLVSPNQHATYLEDDPVGKHDSTVYGYNAADDSLKITKSFTEKNVITFADTALLAKDVKIQATTTTVLETYGHIQTSSVNQLSVFLNNAASKRLRGAEGYNSDIGSQGTLDVVLQIIYGQGEQGKRLKSSNHLNFKTLANSKRHVKSTLFDLTRKHIELEKKSKDFDFDPKELLNEIISLHSQFPSYDGKIVSKSHKLSKYFQRNPEFTHEIMRPILELGNNDYFSTLSLILTKAGTPEAQDLLIQFGLNSVDPEIKNKAIVSTHFIEHPTLDLIQALMRIGKKERNSLALFALGSVLKSTDSEEIRSRGLQIAGKMLSRAISSKKHNKVANLLYSLANAGSFVVPFEMIPITTLATYPDTTVKRAFINLISKFLTHPQHSESAFQILYYLARTESDYTITSHLSKLLHLDATQVQIQGSDFPFNKSYDKELKLGGSTISVTFKGELFAGTNFDCNQQYFNYKAYANAEADIDLFGWGDTAFQAQAEYGRENGIVLSDRIFVTVFGKTIYSKNIPYLDCQEHTYNLAHTSPGFSVSYTLFVSVIPITFYAQATLTLNLDWGWNICDSDLSAMIELIPGAIVTFSGGAEINLFIIKGGVELSGSMNTDIRPQGYIHGSLCTVGFDLRRTSTPFSIQLDAYYAWKECKFLIFDCHWENMMNMFSGNGANQLIMISFTKKNGKLLKHFNSPFFSIKSFVFHFNEF</sequence>
<dbReference type="Gene3D" id="1.25.10.20">
    <property type="entry name" value="Vitellinogen, superhelical"/>
    <property type="match status" value="1"/>
</dbReference>
<dbReference type="OMA" id="CNQQYFN"/>
<protein>
    <recommendedName>
        <fullName evidence="4">Vitellogenin domain-containing protein</fullName>
    </recommendedName>
</protein>
<name>A0A9Q0LQX1_ANAIG</name>
<dbReference type="AlphaFoldDB" id="A0A9Q0LQX1"/>
<proteinExistence type="predicted"/>
<organism evidence="2 3">
    <name type="scientific">Anaeramoeba ignava</name>
    <name type="common">Anaerobic marine amoeba</name>
    <dbReference type="NCBI Taxonomy" id="1746090"/>
    <lineage>
        <taxon>Eukaryota</taxon>
        <taxon>Metamonada</taxon>
        <taxon>Anaeramoebidae</taxon>
        <taxon>Anaeramoeba</taxon>
    </lineage>
</organism>
<feature type="chain" id="PRO_5040344682" description="Vitellogenin domain-containing protein" evidence="1">
    <location>
        <begin position="21"/>
        <end position="850"/>
    </location>
</feature>
<comment type="caution">
    <text evidence="2">The sequence shown here is derived from an EMBL/GenBank/DDBJ whole genome shotgun (WGS) entry which is preliminary data.</text>
</comment>